<evidence type="ECO:0000313" key="1">
    <source>
        <dbReference type="EMBL" id="KAL3738830.1"/>
    </source>
</evidence>
<reference evidence="1 2" key="1">
    <citation type="submission" date="2024-11" db="EMBL/GenBank/DDBJ databases">
        <title>Chromosome-level genome assembly of Eucalyptus globulus Labill. provides insights into its genome evolution.</title>
        <authorList>
            <person name="Li X."/>
        </authorList>
    </citation>
    <scope>NUCLEOTIDE SEQUENCE [LARGE SCALE GENOMIC DNA]</scope>
    <source>
        <strain evidence="1">CL2024</strain>
        <tissue evidence="1">Fresh tender leaves</tissue>
    </source>
</reference>
<keyword evidence="2" id="KW-1185">Reference proteome</keyword>
<proteinExistence type="predicted"/>
<evidence type="ECO:0000313" key="2">
    <source>
        <dbReference type="Proteomes" id="UP001634007"/>
    </source>
</evidence>
<organism evidence="1 2">
    <name type="scientific">Eucalyptus globulus</name>
    <name type="common">Tasmanian blue gum</name>
    <dbReference type="NCBI Taxonomy" id="34317"/>
    <lineage>
        <taxon>Eukaryota</taxon>
        <taxon>Viridiplantae</taxon>
        <taxon>Streptophyta</taxon>
        <taxon>Embryophyta</taxon>
        <taxon>Tracheophyta</taxon>
        <taxon>Spermatophyta</taxon>
        <taxon>Magnoliopsida</taxon>
        <taxon>eudicotyledons</taxon>
        <taxon>Gunneridae</taxon>
        <taxon>Pentapetalae</taxon>
        <taxon>rosids</taxon>
        <taxon>malvids</taxon>
        <taxon>Myrtales</taxon>
        <taxon>Myrtaceae</taxon>
        <taxon>Myrtoideae</taxon>
        <taxon>Eucalypteae</taxon>
        <taxon>Eucalyptus</taxon>
    </lineage>
</organism>
<sequence length="94" mass="10596">MEVGVCNLFPTIALFAGSLKTTPRRFEITIDEATRSGFFSVSRRGCTTWVFSFDDDGKWQQRRFNKAGRSQVSSDICNSGVQASRRGWLVPRLS</sequence>
<comment type="caution">
    <text evidence="1">The sequence shown here is derived from an EMBL/GenBank/DDBJ whole genome shotgun (WGS) entry which is preliminary data.</text>
</comment>
<accession>A0ABD3KFW7</accession>
<dbReference type="AlphaFoldDB" id="A0ABD3KFW7"/>
<name>A0ABD3KFW7_EUCGL</name>
<dbReference type="Proteomes" id="UP001634007">
    <property type="component" value="Unassembled WGS sequence"/>
</dbReference>
<gene>
    <name evidence="1" type="ORF">ACJRO7_020235</name>
</gene>
<dbReference type="EMBL" id="JBJKBG010000005">
    <property type="protein sequence ID" value="KAL3738830.1"/>
    <property type="molecule type" value="Genomic_DNA"/>
</dbReference>
<protein>
    <submittedName>
        <fullName evidence="1">Uncharacterized protein</fullName>
    </submittedName>
</protein>